<comment type="caution">
    <text evidence="1">The sequence shown here is derived from an EMBL/GenBank/DDBJ whole genome shotgun (WGS) entry which is preliminary data.</text>
</comment>
<keyword evidence="2" id="KW-1185">Reference proteome</keyword>
<evidence type="ECO:0000313" key="2">
    <source>
        <dbReference type="Proteomes" id="UP001364224"/>
    </source>
</evidence>
<evidence type="ECO:0000313" key="1">
    <source>
        <dbReference type="EMBL" id="MEH2554665.1"/>
    </source>
</evidence>
<reference evidence="1 2" key="1">
    <citation type="submission" date="2024-02" db="EMBL/GenBank/DDBJ databases">
        <title>Adaptive strategies in a cosmopolitan and abundant soil bacterium.</title>
        <authorList>
            <person name="Carini P."/>
        </authorList>
    </citation>
    <scope>NUCLEOTIDE SEQUENCE [LARGE SCALE GENOMIC DNA]</scope>
    <source>
        <strain evidence="1 2">AZCC 1608</strain>
    </source>
</reference>
<organism evidence="1 2">
    <name type="scientific">Bradyrhizobium algeriense</name>
    <dbReference type="NCBI Taxonomy" id="634784"/>
    <lineage>
        <taxon>Bacteria</taxon>
        <taxon>Pseudomonadati</taxon>
        <taxon>Pseudomonadota</taxon>
        <taxon>Alphaproteobacteria</taxon>
        <taxon>Hyphomicrobiales</taxon>
        <taxon>Nitrobacteraceae</taxon>
        <taxon>Bradyrhizobium</taxon>
    </lineage>
</organism>
<proteinExistence type="predicted"/>
<dbReference type="RefSeq" id="WP_334479468.1">
    <property type="nucleotide sequence ID" value="NZ_JAZHRV010000001.1"/>
</dbReference>
<sequence length="56" mass="6040">MIVLPKLWALVFIGNIVAQHEGICRRRGCIRCDGSQLLAAYGIGEIAAGSGKTWLL</sequence>
<protein>
    <submittedName>
        <fullName evidence="1">Uncharacterized protein</fullName>
    </submittedName>
</protein>
<dbReference type="EMBL" id="JAZHRV010000001">
    <property type="protein sequence ID" value="MEH2554665.1"/>
    <property type="molecule type" value="Genomic_DNA"/>
</dbReference>
<name>A0ABU8B809_9BRAD</name>
<gene>
    <name evidence="1" type="ORF">V1286_002194</name>
</gene>
<accession>A0ABU8B809</accession>
<dbReference type="Proteomes" id="UP001364224">
    <property type="component" value="Unassembled WGS sequence"/>
</dbReference>